<accession>A0ABN2L3R8</accession>
<gene>
    <name evidence="1" type="ORF">GCM10009681_51970</name>
</gene>
<name>A0ABN2L3R8_9ACTN</name>
<dbReference type="Proteomes" id="UP001500655">
    <property type="component" value="Unassembled WGS sequence"/>
</dbReference>
<evidence type="ECO:0000313" key="2">
    <source>
        <dbReference type="Proteomes" id="UP001500655"/>
    </source>
</evidence>
<comment type="caution">
    <text evidence="1">The sequence shown here is derived from an EMBL/GenBank/DDBJ whole genome shotgun (WGS) entry which is preliminary data.</text>
</comment>
<protein>
    <submittedName>
        <fullName evidence="1">Uncharacterized protein</fullName>
    </submittedName>
</protein>
<dbReference type="EMBL" id="BAAALS010000037">
    <property type="protein sequence ID" value="GAA1774039.1"/>
    <property type="molecule type" value="Genomic_DNA"/>
</dbReference>
<proteinExistence type="predicted"/>
<keyword evidence="2" id="KW-1185">Reference proteome</keyword>
<reference evidence="1 2" key="1">
    <citation type="journal article" date="2019" name="Int. J. Syst. Evol. Microbiol.">
        <title>The Global Catalogue of Microorganisms (GCM) 10K type strain sequencing project: providing services to taxonomists for standard genome sequencing and annotation.</title>
        <authorList>
            <consortium name="The Broad Institute Genomics Platform"/>
            <consortium name="The Broad Institute Genome Sequencing Center for Infectious Disease"/>
            <person name="Wu L."/>
            <person name="Ma J."/>
        </authorList>
    </citation>
    <scope>NUCLEOTIDE SEQUENCE [LARGE SCALE GENOMIC DNA]</scope>
    <source>
        <strain evidence="1 2">JCM 13249</strain>
    </source>
</reference>
<evidence type="ECO:0000313" key="1">
    <source>
        <dbReference type="EMBL" id="GAA1774039.1"/>
    </source>
</evidence>
<sequence>MTTSGARELLVVIVLALAGLAVVAAVTFASDGYRPMPPIVDITSPDGPLP</sequence>
<organism evidence="1 2">
    <name type="scientific">Luedemannella helvata</name>
    <dbReference type="NCBI Taxonomy" id="349315"/>
    <lineage>
        <taxon>Bacteria</taxon>
        <taxon>Bacillati</taxon>
        <taxon>Actinomycetota</taxon>
        <taxon>Actinomycetes</taxon>
        <taxon>Micromonosporales</taxon>
        <taxon>Micromonosporaceae</taxon>
        <taxon>Luedemannella</taxon>
    </lineage>
</organism>
<dbReference type="RefSeq" id="WP_344087518.1">
    <property type="nucleotide sequence ID" value="NZ_BAAALS010000037.1"/>
</dbReference>